<dbReference type="EMBL" id="FR824170">
    <property type="protein sequence ID" value="CCA21535.1"/>
    <property type="molecule type" value="Genomic_DNA"/>
</dbReference>
<protein>
    <submittedName>
        <fullName evidence="1">AlNc14C125G6804 protein</fullName>
    </submittedName>
</protein>
<evidence type="ECO:0000313" key="1">
    <source>
        <dbReference type="EMBL" id="CCA21535.1"/>
    </source>
</evidence>
<gene>
    <name evidence="1" type="primary">AlNc14C125G6804</name>
    <name evidence="1" type="ORF">ALNC14_076780</name>
</gene>
<proteinExistence type="predicted"/>
<organism evidence="1">
    <name type="scientific">Albugo laibachii Nc14</name>
    <dbReference type="NCBI Taxonomy" id="890382"/>
    <lineage>
        <taxon>Eukaryota</taxon>
        <taxon>Sar</taxon>
        <taxon>Stramenopiles</taxon>
        <taxon>Oomycota</taxon>
        <taxon>Peronosporomycetes</taxon>
        <taxon>Albuginales</taxon>
        <taxon>Albuginaceae</taxon>
        <taxon>Albugo</taxon>
    </lineage>
</organism>
<dbReference type="AlphaFoldDB" id="F0WJT4"/>
<accession>F0WJT4</accession>
<name>F0WJT4_9STRA</name>
<dbReference type="HOGENOM" id="CLU_2101470_0_0_1"/>
<reference evidence="1" key="2">
    <citation type="submission" date="2011-02" db="EMBL/GenBank/DDBJ databases">
        <authorList>
            <person name="MacLean D."/>
        </authorList>
    </citation>
    <scope>NUCLEOTIDE SEQUENCE</scope>
</reference>
<sequence length="116" mass="12951">MEIELQSPNNRLPNALFQHLTHPALTLLNDDVHCRVYRMTIEEAESAKVILHIDTILVVLDPCKLQMTHSRHPSKVIRASQDLAGENSSIDMQPGDVLIMLSGEFVVSVDVSPFAH</sequence>
<reference evidence="1" key="1">
    <citation type="journal article" date="2011" name="PLoS Biol.">
        <title>Gene gain and loss during evolution of obligate parasitism in the white rust pathogen of Arabidopsis thaliana.</title>
        <authorList>
            <person name="Kemen E."/>
            <person name="Gardiner A."/>
            <person name="Schultz-Larsen T."/>
            <person name="Kemen A.C."/>
            <person name="Balmuth A.L."/>
            <person name="Robert-Seilaniantz A."/>
            <person name="Bailey K."/>
            <person name="Holub E."/>
            <person name="Studholme D.J."/>
            <person name="Maclean D."/>
            <person name="Jones J.D."/>
        </authorList>
    </citation>
    <scope>NUCLEOTIDE SEQUENCE</scope>
</reference>